<evidence type="ECO:0000259" key="1">
    <source>
        <dbReference type="PROSITE" id="PS51186"/>
    </source>
</evidence>
<evidence type="ECO:0000313" key="3">
    <source>
        <dbReference type="Proteomes" id="UP001172743"/>
    </source>
</evidence>
<comment type="caution">
    <text evidence="2">The sequence shown here is derived from an EMBL/GenBank/DDBJ whole genome shotgun (WGS) entry which is preliminary data.</text>
</comment>
<name>A0ABT8GKM4_9BACL</name>
<keyword evidence="3" id="KW-1185">Reference proteome</keyword>
<dbReference type="Proteomes" id="UP001172743">
    <property type="component" value="Unassembled WGS sequence"/>
</dbReference>
<dbReference type="PROSITE" id="PS51186">
    <property type="entry name" value="GNAT"/>
    <property type="match status" value="1"/>
</dbReference>
<dbReference type="CDD" id="cd04301">
    <property type="entry name" value="NAT_SF"/>
    <property type="match status" value="1"/>
</dbReference>
<protein>
    <submittedName>
        <fullName evidence="2">GNAT family N-acetyltransferase</fullName>
    </submittedName>
</protein>
<reference evidence="2" key="1">
    <citation type="submission" date="2023-07" db="EMBL/GenBank/DDBJ databases">
        <title>Ureibacillus sp. isolated from freshwater well.</title>
        <authorList>
            <person name="Kirdat K."/>
            <person name="Bhatt A."/>
            <person name="Teware R."/>
            <person name="Bhavsar Y."/>
            <person name="Yadav A."/>
        </authorList>
    </citation>
    <scope>NUCLEOTIDE SEQUENCE</scope>
    <source>
        <strain evidence="2">BA0131</strain>
    </source>
</reference>
<organism evidence="2 3">
    <name type="scientific">Ureibacillus aquaedulcis</name>
    <dbReference type="NCBI Taxonomy" id="3058421"/>
    <lineage>
        <taxon>Bacteria</taxon>
        <taxon>Bacillati</taxon>
        <taxon>Bacillota</taxon>
        <taxon>Bacilli</taxon>
        <taxon>Bacillales</taxon>
        <taxon>Caryophanaceae</taxon>
        <taxon>Ureibacillus</taxon>
    </lineage>
</organism>
<dbReference type="InterPro" id="IPR000182">
    <property type="entry name" value="GNAT_dom"/>
</dbReference>
<evidence type="ECO:0000313" key="2">
    <source>
        <dbReference type="EMBL" id="MDN4491963.1"/>
    </source>
</evidence>
<gene>
    <name evidence="2" type="ORF">QYB95_00305</name>
</gene>
<dbReference type="InterPro" id="IPR016181">
    <property type="entry name" value="Acyl_CoA_acyltransferase"/>
</dbReference>
<dbReference type="SUPFAM" id="SSF55729">
    <property type="entry name" value="Acyl-CoA N-acyltransferases (Nat)"/>
    <property type="match status" value="1"/>
</dbReference>
<sequence length="288" mass="33160">MAKDLNELSLFLAELNTGKSCHIGYCGDKVEEIYETLKEDFVKENGQLSFHVARNADGKIDAAIGLDIDDDSAEVWGPFNKTSSQDLQQQLWEQLLEQYPNIETFNFFLNSENLKQQEFMKISQASKSGEYLVLVVKKEQFEAVQELKSTQFIESDFRAFEILHETVFPETYYNAKTIVDRLNDKCILKVLKSEKGEMLGYAYFEVDLAMEEAALHYFAISPTAQNKGYGTMLLKEVITEIFNFTPIMEIKLCVERENTQANHVYFKVGFKEKDVLFSYRLTRNDGGK</sequence>
<proteinExistence type="predicted"/>
<dbReference type="EMBL" id="JAUHTQ010000001">
    <property type="protein sequence ID" value="MDN4491963.1"/>
    <property type="molecule type" value="Genomic_DNA"/>
</dbReference>
<dbReference type="Pfam" id="PF00583">
    <property type="entry name" value="Acetyltransf_1"/>
    <property type="match status" value="1"/>
</dbReference>
<feature type="domain" description="N-acetyltransferase" evidence="1">
    <location>
        <begin position="147"/>
        <end position="288"/>
    </location>
</feature>
<dbReference type="Gene3D" id="3.40.630.30">
    <property type="match status" value="1"/>
</dbReference>
<dbReference type="RefSeq" id="WP_301136078.1">
    <property type="nucleotide sequence ID" value="NZ_JAUHTQ010000001.1"/>
</dbReference>
<accession>A0ABT8GKM4</accession>